<evidence type="ECO:0000313" key="2">
    <source>
        <dbReference type="Proteomes" id="UP001501752"/>
    </source>
</evidence>
<evidence type="ECO:0000313" key="1">
    <source>
        <dbReference type="EMBL" id="GAA4839204.1"/>
    </source>
</evidence>
<gene>
    <name evidence="1" type="ORF">GCM10023235_13130</name>
</gene>
<proteinExistence type="predicted"/>
<comment type="caution">
    <text evidence="1">The sequence shown here is derived from an EMBL/GenBank/DDBJ whole genome shotgun (WGS) entry which is preliminary data.</text>
</comment>
<dbReference type="Gene3D" id="3.40.109.10">
    <property type="entry name" value="NADH Oxidase"/>
    <property type="match status" value="1"/>
</dbReference>
<protein>
    <recommendedName>
        <fullName evidence="3">Nitroreductase domain-containing protein</fullName>
    </recommendedName>
</protein>
<dbReference type="RefSeq" id="WP_345695798.1">
    <property type="nucleotide sequence ID" value="NZ_BAABIS010000001.1"/>
</dbReference>
<dbReference type="SUPFAM" id="SSF55469">
    <property type="entry name" value="FMN-dependent nitroreductase-like"/>
    <property type="match status" value="1"/>
</dbReference>
<sequence>MSSAPESPSAPEVLRFALAQGPLRGLLLDPIAVDERIATTALLPPAAARGEELHPLPAGTFRLLQDLPFGGGRQAERPADAHLLGHLLVAALGMQRREPSNPANDHRTVASVRSKFPVHALVVATDGPAGYLDLYRHALVALDAEVPPELRPPDSAVRVVLAARLTDLPTPYGILRRALGELELGINLRALLTTAELFDCPATVQTTGTEPAAAEQLVADTGPGCWSTPVVVTLHGLTGPGPFGPTDTRRPVPAELDALLTDSAAHPSLTGSAPITATRRTAPAAVPVPAVALPKPVEGPVSWADVLWNRSAGRVPLPLTGFSVRPSSSTAAEVESLAGWAGVPVPSGPLTAVRDALSVHVVLQHTAGLPDGHYRAAPDGGLALVRRAEGLPAELEAGFGYPLAPGNDSGVRHASSLWFLTADVQQLIEQQGPAAWSLLQLASGWVAHGLGLAAAAQGRFARPARSFDEHLVGRLLGLPAGEYPVLLTVCGRTRYAEPYLDLRV</sequence>
<keyword evidence="2" id="KW-1185">Reference proteome</keyword>
<organism evidence="1 2">
    <name type="scientific">Kitasatospora terrestris</name>
    <dbReference type="NCBI Taxonomy" id="258051"/>
    <lineage>
        <taxon>Bacteria</taxon>
        <taxon>Bacillati</taxon>
        <taxon>Actinomycetota</taxon>
        <taxon>Actinomycetes</taxon>
        <taxon>Kitasatosporales</taxon>
        <taxon>Streptomycetaceae</taxon>
        <taxon>Kitasatospora</taxon>
    </lineage>
</organism>
<name>A0ABP9DGL9_9ACTN</name>
<dbReference type="InterPro" id="IPR000415">
    <property type="entry name" value="Nitroreductase-like"/>
</dbReference>
<dbReference type="EMBL" id="BAABIS010000001">
    <property type="protein sequence ID" value="GAA4839204.1"/>
    <property type="molecule type" value="Genomic_DNA"/>
</dbReference>
<accession>A0ABP9DGL9</accession>
<evidence type="ECO:0008006" key="3">
    <source>
        <dbReference type="Google" id="ProtNLM"/>
    </source>
</evidence>
<dbReference type="Proteomes" id="UP001501752">
    <property type="component" value="Unassembled WGS sequence"/>
</dbReference>
<reference evidence="2" key="1">
    <citation type="journal article" date="2019" name="Int. J. Syst. Evol. Microbiol.">
        <title>The Global Catalogue of Microorganisms (GCM) 10K type strain sequencing project: providing services to taxonomists for standard genome sequencing and annotation.</title>
        <authorList>
            <consortium name="The Broad Institute Genomics Platform"/>
            <consortium name="The Broad Institute Genome Sequencing Center for Infectious Disease"/>
            <person name="Wu L."/>
            <person name="Ma J."/>
        </authorList>
    </citation>
    <scope>NUCLEOTIDE SEQUENCE [LARGE SCALE GENOMIC DNA]</scope>
    <source>
        <strain evidence="2">JCM 13006</strain>
    </source>
</reference>